<reference evidence="1 2" key="2">
    <citation type="journal article" date="2010" name="Stand. Genomic Sci.">
        <title>Complete genome sequence of the Medicago microsymbiont Ensifer (Sinorhizobium) medicae strain WSM419.</title>
        <authorList>
            <person name="Reeve W."/>
            <person name="Chain P."/>
            <person name="O'Hara G."/>
            <person name="Ardley J."/>
            <person name="Nandesena K."/>
            <person name="Brau L."/>
            <person name="Tiwari R."/>
            <person name="Malfatti S."/>
            <person name="Kiss H."/>
            <person name="Lapidus A."/>
            <person name="Copeland A."/>
            <person name="Nolan M."/>
            <person name="Land M."/>
            <person name="Hauser L."/>
            <person name="Chang Y.J."/>
            <person name="Ivanova N."/>
            <person name="Mavromatis K."/>
            <person name="Markowitz V."/>
            <person name="Kyrpides N."/>
            <person name="Gollagher M."/>
            <person name="Yates R."/>
            <person name="Dilworth M."/>
            <person name="Howieson J."/>
        </authorList>
    </citation>
    <scope>NUCLEOTIDE SEQUENCE [LARGE SCALE GENOMIC DNA]</scope>
    <source>
        <strain evidence="1 2">WSM419</strain>
        <plasmid evidence="2">Plasmid pSMED02</plasmid>
    </source>
</reference>
<dbReference type="EMBL" id="CP000740">
    <property type="protein sequence ID" value="ABR64645.1"/>
    <property type="molecule type" value="Genomic_DNA"/>
</dbReference>
<dbReference type="Proteomes" id="UP000001108">
    <property type="component" value="Plasmid pSMED02"/>
</dbReference>
<evidence type="ECO:0000313" key="1">
    <source>
        <dbReference type="EMBL" id="ABR64645.1"/>
    </source>
</evidence>
<dbReference type="KEGG" id="smd:Smed_5960"/>
<dbReference type="HOGENOM" id="CLU_2182206_0_0_5"/>
<evidence type="ECO:0000313" key="2">
    <source>
        <dbReference type="Proteomes" id="UP000001108"/>
    </source>
</evidence>
<proteinExistence type="predicted"/>
<dbReference type="eggNOG" id="COG5555">
    <property type="taxonomic scope" value="Bacteria"/>
</dbReference>
<dbReference type="OrthoDB" id="8055872at2"/>
<reference evidence="2" key="1">
    <citation type="submission" date="2007-06" db="EMBL/GenBank/DDBJ databases">
        <title>Complete sequence of Sinorhizobium medicae WSM419 plasmid pSMED02.</title>
        <authorList>
            <consortium name="US DOE Joint Genome Institute"/>
            <person name="Copeland A."/>
            <person name="Lucas S."/>
            <person name="Lapidus A."/>
            <person name="Barry K."/>
            <person name="Glavina del Rio T."/>
            <person name="Dalin E."/>
            <person name="Tice H."/>
            <person name="Pitluck S."/>
            <person name="Chain P."/>
            <person name="Malfatti S."/>
            <person name="Shin M."/>
            <person name="Vergez L."/>
            <person name="Schmutz J."/>
            <person name="Larimer F."/>
            <person name="Land M."/>
            <person name="Hauser L."/>
            <person name="Kyrpides N."/>
            <person name="Mikhailova N."/>
            <person name="Reeve W.G."/>
            <person name="Richardson P."/>
        </authorList>
    </citation>
    <scope>NUCLEOTIDE SEQUENCE [LARGE SCALE GENOMIC DNA]</scope>
    <source>
        <strain evidence="2">WSM419</strain>
        <plasmid evidence="2">Plasmid pSMED02</plasmid>
    </source>
</reference>
<dbReference type="GeneID" id="61614801"/>
<dbReference type="RefSeq" id="WP_011970753.1">
    <property type="nucleotide sequence ID" value="NC_009621.1"/>
</dbReference>
<keyword evidence="1" id="KW-0614">Plasmid</keyword>
<gene>
    <name evidence="1" type="ordered locus">Smed_5960</name>
</gene>
<evidence type="ECO:0008006" key="3">
    <source>
        <dbReference type="Google" id="ProtNLM"/>
    </source>
</evidence>
<accession>A6ULW5</accession>
<protein>
    <recommendedName>
        <fullName evidence="3">Metallophosphoesterase</fullName>
    </recommendedName>
</protein>
<name>A6ULW5_SINMW</name>
<organism evidence="1 2">
    <name type="scientific">Sinorhizobium medicae (strain WSM419)</name>
    <name type="common">Ensifer medicae</name>
    <dbReference type="NCBI Taxonomy" id="366394"/>
    <lineage>
        <taxon>Bacteria</taxon>
        <taxon>Pseudomonadati</taxon>
        <taxon>Pseudomonadota</taxon>
        <taxon>Alphaproteobacteria</taxon>
        <taxon>Hyphomicrobiales</taxon>
        <taxon>Rhizobiaceae</taxon>
        <taxon>Sinorhizobium/Ensifer group</taxon>
        <taxon>Sinorhizobium</taxon>
    </lineage>
</organism>
<sequence>MTTDTEVAPISEPRMSKRGQLSRRAILAAAIGASASRFVPSRSFAQEARPLPPVDVTFLFAADIHACRMASGLSPKCQDEGKTDENLLRHIAALNGITRYQCQQKLPEG</sequence>
<geneLocation type="plasmid" evidence="1 2">
    <name>pSMED02</name>
</geneLocation>
<dbReference type="AlphaFoldDB" id="A6ULW5"/>